<feature type="domain" description="PLD phosphodiesterase" evidence="1">
    <location>
        <begin position="213"/>
        <end position="240"/>
    </location>
</feature>
<gene>
    <name evidence="2" type="ORF">SAMN04488063_1111</name>
</gene>
<dbReference type="OrthoDB" id="346187at2157"/>
<sequence length="285" mass="31357">MTSTSADLDSDALLETARIVAEAVPADALDGVRASLEYLHYADRAVRPDVLRDVAPCDLSMTEAENIVYQLAIEGILDDDHLNVEALRSAFVGARLLTAQTEPPENTIVATIPYDDPALDPGMFEPLHGNLLNLIRSADDDLVLMSPFLSERAYERLRPALHTATDNGASITLITRSLTYGETEYNRGFARAVHDDARLAPHTTTYEYIDDETWTTFHAKIVIADGQCAYLGTANLTHTGLGDNLELGVIFRDNTASRITALVENLRQSEFFHEVTASSDSFRRS</sequence>
<reference evidence="3" key="1">
    <citation type="submission" date="2016-10" db="EMBL/GenBank/DDBJ databases">
        <authorList>
            <person name="Varghese N."/>
            <person name="Submissions S."/>
        </authorList>
    </citation>
    <scope>NUCLEOTIDE SEQUENCE [LARGE SCALE GENOMIC DNA]</scope>
    <source>
        <strain evidence="3">CGMCC 1.7739</strain>
    </source>
</reference>
<dbReference type="AlphaFoldDB" id="A0A1I2N9V8"/>
<dbReference type="GO" id="GO:0003824">
    <property type="term" value="F:catalytic activity"/>
    <property type="evidence" value="ECO:0007669"/>
    <property type="project" value="InterPro"/>
</dbReference>
<protein>
    <submittedName>
        <fullName evidence="2">PLD-like domain-containing protein</fullName>
    </submittedName>
</protein>
<organism evidence="2 3">
    <name type="scientific">Halopelagius inordinatus</name>
    <dbReference type="NCBI Taxonomy" id="553467"/>
    <lineage>
        <taxon>Archaea</taxon>
        <taxon>Methanobacteriati</taxon>
        <taxon>Methanobacteriota</taxon>
        <taxon>Stenosarchaea group</taxon>
        <taxon>Halobacteria</taxon>
        <taxon>Halobacteriales</taxon>
        <taxon>Haloferacaceae</taxon>
    </lineage>
</organism>
<evidence type="ECO:0000259" key="1">
    <source>
        <dbReference type="PROSITE" id="PS50035"/>
    </source>
</evidence>
<dbReference type="InterPro" id="IPR025202">
    <property type="entry name" value="PLD-like_dom"/>
</dbReference>
<dbReference type="Gene3D" id="3.30.870.10">
    <property type="entry name" value="Endonuclease Chain A"/>
    <property type="match status" value="1"/>
</dbReference>
<dbReference type="PROSITE" id="PS50035">
    <property type="entry name" value="PLD"/>
    <property type="match status" value="1"/>
</dbReference>
<dbReference type="STRING" id="553467.SAMN04488063_1111"/>
<dbReference type="SUPFAM" id="SSF56024">
    <property type="entry name" value="Phospholipase D/nuclease"/>
    <property type="match status" value="1"/>
</dbReference>
<dbReference type="Proteomes" id="UP000198876">
    <property type="component" value="Unassembled WGS sequence"/>
</dbReference>
<name>A0A1I2N9V8_9EURY</name>
<evidence type="ECO:0000313" key="2">
    <source>
        <dbReference type="EMBL" id="SFG00705.1"/>
    </source>
</evidence>
<dbReference type="Pfam" id="PF13091">
    <property type="entry name" value="PLDc_2"/>
    <property type="match status" value="1"/>
</dbReference>
<dbReference type="EMBL" id="FOOQ01000001">
    <property type="protein sequence ID" value="SFG00705.1"/>
    <property type="molecule type" value="Genomic_DNA"/>
</dbReference>
<dbReference type="RefSeq" id="WP_092889545.1">
    <property type="nucleotide sequence ID" value="NZ_FOOQ01000001.1"/>
</dbReference>
<accession>A0A1I2N9V8</accession>
<evidence type="ECO:0000313" key="3">
    <source>
        <dbReference type="Proteomes" id="UP000198876"/>
    </source>
</evidence>
<dbReference type="InterPro" id="IPR001736">
    <property type="entry name" value="PLipase_D/transphosphatidylase"/>
</dbReference>
<keyword evidence="3" id="KW-1185">Reference proteome</keyword>
<dbReference type="CDD" id="cd00138">
    <property type="entry name" value="PLDc_SF"/>
    <property type="match status" value="1"/>
</dbReference>
<proteinExistence type="predicted"/>